<evidence type="ECO:0000256" key="3">
    <source>
        <dbReference type="SAM" id="MobiDB-lite"/>
    </source>
</evidence>
<feature type="compositionally biased region" description="Low complexity" evidence="3">
    <location>
        <begin position="17"/>
        <end position="28"/>
    </location>
</feature>
<protein>
    <recommendedName>
        <fullName evidence="4">Plastid lipid-associated protein/fibrillin conserved domain-containing protein</fullName>
    </recommendedName>
</protein>
<dbReference type="GO" id="GO:0009536">
    <property type="term" value="C:plastid"/>
    <property type="evidence" value="ECO:0007669"/>
    <property type="project" value="UniProtKB-SubCell"/>
</dbReference>
<dbReference type="InterPro" id="IPR039633">
    <property type="entry name" value="PAP"/>
</dbReference>
<dbReference type="EMBL" id="CAJHUC010000313">
    <property type="protein sequence ID" value="CAD7695164.1"/>
    <property type="molecule type" value="Genomic_DNA"/>
</dbReference>
<evidence type="ECO:0000259" key="4">
    <source>
        <dbReference type="Pfam" id="PF04755"/>
    </source>
</evidence>
<dbReference type="OrthoDB" id="423069at2759"/>
<evidence type="ECO:0000256" key="2">
    <source>
        <dbReference type="ARBA" id="ARBA00022640"/>
    </source>
</evidence>
<feature type="domain" description="Plastid lipid-associated protein/fibrillin conserved" evidence="4">
    <location>
        <begin position="56"/>
        <end position="215"/>
    </location>
</feature>
<reference evidence="5" key="1">
    <citation type="submission" date="2020-12" db="EMBL/GenBank/DDBJ databases">
        <authorList>
            <person name="Iha C."/>
        </authorList>
    </citation>
    <scope>NUCLEOTIDE SEQUENCE</scope>
</reference>
<keyword evidence="2" id="KW-0934">Plastid</keyword>
<organism evidence="5 6">
    <name type="scientific">Ostreobium quekettii</name>
    <dbReference type="NCBI Taxonomy" id="121088"/>
    <lineage>
        <taxon>Eukaryota</taxon>
        <taxon>Viridiplantae</taxon>
        <taxon>Chlorophyta</taxon>
        <taxon>core chlorophytes</taxon>
        <taxon>Ulvophyceae</taxon>
        <taxon>TCBD clade</taxon>
        <taxon>Bryopsidales</taxon>
        <taxon>Ostreobineae</taxon>
        <taxon>Ostreobiaceae</taxon>
        <taxon>Ostreobium</taxon>
    </lineage>
</organism>
<name>A0A8S1IK71_9CHLO</name>
<accession>A0A8S1IK71</accession>
<feature type="compositionally biased region" description="Polar residues" evidence="3">
    <location>
        <begin position="1"/>
        <end position="11"/>
    </location>
</feature>
<comment type="caution">
    <text evidence="5">The sequence shown here is derived from an EMBL/GenBank/DDBJ whole genome shotgun (WGS) entry which is preliminary data.</text>
</comment>
<sequence length="226" mass="24757">MARLCSSQKFSPDSLCGQRGPRQRGGPRVPTRAFPRIYGARPPPVHDDPRHDAVGNLMSALEGAGRGLTTSGDGRAAIMAAVETLEGLGAESVTTGEDLSSRWRLLWTTEKETLFILRNARWFGTEAGDVYQIIDVGEGRLQNVITFPPTGSFVVDSSIEVVDDKRVAFEFKTACLKVPGMQLPVPPYGKGWFDTVYVDDDIRVAKDSRNDTLIVARDGPPEMFET</sequence>
<feature type="region of interest" description="Disordered" evidence="3">
    <location>
        <begin position="1"/>
        <end position="46"/>
    </location>
</feature>
<proteinExistence type="predicted"/>
<dbReference type="Pfam" id="PF04755">
    <property type="entry name" value="PAP_fibrillin"/>
    <property type="match status" value="1"/>
</dbReference>
<dbReference type="InterPro" id="IPR006843">
    <property type="entry name" value="PAP/fibrillin_dom"/>
</dbReference>
<dbReference type="AlphaFoldDB" id="A0A8S1IK71"/>
<comment type="subcellular location">
    <subcellularLocation>
        <location evidence="1">Plastid</location>
    </subcellularLocation>
</comment>
<dbReference type="PANTHER" id="PTHR31906">
    <property type="entry name" value="PLASTID-LIPID-ASSOCIATED PROTEIN 4, CHLOROPLASTIC-RELATED"/>
    <property type="match status" value="1"/>
</dbReference>
<keyword evidence="6" id="KW-1185">Reference proteome</keyword>
<evidence type="ECO:0000313" key="5">
    <source>
        <dbReference type="EMBL" id="CAD7695164.1"/>
    </source>
</evidence>
<evidence type="ECO:0000313" key="6">
    <source>
        <dbReference type="Proteomes" id="UP000708148"/>
    </source>
</evidence>
<evidence type="ECO:0000256" key="1">
    <source>
        <dbReference type="ARBA" id="ARBA00004474"/>
    </source>
</evidence>
<gene>
    <name evidence="5" type="ORF">OSTQU699_LOCUS525</name>
</gene>
<dbReference type="Proteomes" id="UP000708148">
    <property type="component" value="Unassembled WGS sequence"/>
</dbReference>